<organism evidence="1 2">
    <name type="scientific">Daphnia pulex</name>
    <name type="common">Water flea</name>
    <dbReference type="NCBI Taxonomy" id="6669"/>
    <lineage>
        <taxon>Eukaryota</taxon>
        <taxon>Metazoa</taxon>
        <taxon>Ecdysozoa</taxon>
        <taxon>Arthropoda</taxon>
        <taxon>Crustacea</taxon>
        <taxon>Branchiopoda</taxon>
        <taxon>Diplostraca</taxon>
        <taxon>Cladocera</taxon>
        <taxon>Anomopoda</taxon>
        <taxon>Daphniidae</taxon>
        <taxon>Daphnia</taxon>
    </lineage>
</organism>
<accession>E9GNV2</accession>
<dbReference type="HOGENOM" id="CLU_1031583_0_0_1"/>
<evidence type="ECO:0000313" key="2">
    <source>
        <dbReference type="Proteomes" id="UP000000305"/>
    </source>
</evidence>
<dbReference type="AlphaFoldDB" id="E9GNV2"/>
<dbReference type="PhylomeDB" id="E9GNV2"/>
<name>E9GNV2_DAPPU</name>
<dbReference type="PANTHER" id="PTHR22605">
    <property type="entry name" value="RZ-TYPE DOMAIN-CONTAINING PROTEIN"/>
    <property type="match status" value="1"/>
</dbReference>
<dbReference type="KEGG" id="dpx:DAPPUDRAFT_245690"/>
<gene>
    <name evidence="1" type="ORF">DAPPUDRAFT_245690</name>
</gene>
<dbReference type="OrthoDB" id="2423195at2759"/>
<reference evidence="1 2" key="1">
    <citation type="journal article" date="2011" name="Science">
        <title>The ecoresponsive genome of Daphnia pulex.</title>
        <authorList>
            <person name="Colbourne J.K."/>
            <person name="Pfrender M.E."/>
            <person name="Gilbert D."/>
            <person name="Thomas W.K."/>
            <person name="Tucker A."/>
            <person name="Oakley T.H."/>
            <person name="Tokishita S."/>
            <person name="Aerts A."/>
            <person name="Arnold G.J."/>
            <person name="Basu M.K."/>
            <person name="Bauer D.J."/>
            <person name="Caceres C.E."/>
            <person name="Carmel L."/>
            <person name="Casola C."/>
            <person name="Choi J.H."/>
            <person name="Detter J.C."/>
            <person name="Dong Q."/>
            <person name="Dusheyko S."/>
            <person name="Eads B.D."/>
            <person name="Frohlich T."/>
            <person name="Geiler-Samerotte K.A."/>
            <person name="Gerlach D."/>
            <person name="Hatcher P."/>
            <person name="Jogdeo S."/>
            <person name="Krijgsveld J."/>
            <person name="Kriventseva E.V."/>
            <person name="Kultz D."/>
            <person name="Laforsch C."/>
            <person name="Lindquist E."/>
            <person name="Lopez J."/>
            <person name="Manak J.R."/>
            <person name="Muller J."/>
            <person name="Pangilinan J."/>
            <person name="Patwardhan R.P."/>
            <person name="Pitluck S."/>
            <person name="Pritham E.J."/>
            <person name="Rechtsteiner A."/>
            <person name="Rho M."/>
            <person name="Rogozin I.B."/>
            <person name="Sakarya O."/>
            <person name="Salamov A."/>
            <person name="Schaack S."/>
            <person name="Shapiro H."/>
            <person name="Shiga Y."/>
            <person name="Skalitzky C."/>
            <person name="Smith Z."/>
            <person name="Souvorov A."/>
            <person name="Sung W."/>
            <person name="Tang Z."/>
            <person name="Tsuchiya D."/>
            <person name="Tu H."/>
            <person name="Vos H."/>
            <person name="Wang M."/>
            <person name="Wolf Y.I."/>
            <person name="Yamagata H."/>
            <person name="Yamada T."/>
            <person name="Ye Y."/>
            <person name="Shaw J.R."/>
            <person name="Andrews J."/>
            <person name="Crease T.J."/>
            <person name="Tang H."/>
            <person name="Lucas S.M."/>
            <person name="Robertson H.M."/>
            <person name="Bork P."/>
            <person name="Koonin E.V."/>
            <person name="Zdobnov E.M."/>
            <person name="Grigoriev I.V."/>
            <person name="Lynch M."/>
            <person name="Boore J.L."/>
        </authorList>
    </citation>
    <scope>NUCLEOTIDE SEQUENCE [LARGE SCALE GENOMIC DNA]</scope>
</reference>
<proteinExistence type="predicted"/>
<keyword evidence="2" id="KW-1185">Reference proteome</keyword>
<sequence>MATSTCVNCRVALGHNHVVRAGVRSATVRDFQSPHGFHVTRAPALMATFFVRNCSPIVTRFALLLNSLALMNAALNPRTTPEAISQFLLTLPLTERKENEDRRSFIQLLSNHIVVHLDLLCQLLVTSRPQLSMTDKFRIGHLLLHKLLDSIDGSFTANAANYASGPRAREDFENGLSRLLIQQTNLDVELENIAGPSKAFHQSLLKNETSYWAYARRVFADRQSVQLELARNGQLRRSFPFLDLLLDDENGMRKLNALQYLGEAMRFVAL</sequence>
<dbReference type="GO" id="GO:0004842">
    <property type="term" value="F:ubiquitin-protein transferase activity"/>
    <property type="evidence" value="ECO:0007669"/>
    <property type="project" value="InterPro"/>
</dbReference>
<evidence type="ECO:0000313" key="1">
    <source>
        <dbReference type="EMBL" id="EFX78885.1"/>
    </source>
</evidence>
<dbReference type="EMBL" id="GL732555">
    <property type="protein sequence ID" value="EFX78885.1"/>
    <property type="molecule type" value="Genomic_DNA"/>
</dbReference>
<dbReference type="InParanoid" id="E9GNV2"/>
<dbReference type="GO" id="GO:0016887">
    <property type="term" value="F:ATP hydrolysis activity"/>
    <property type="evidence" value="ECO:0007669"/>
    <property type="project" value="InterPro"/>
</dbReference>
<dbReference type="PANTHER" id="PTHR22605:SF16">
    <property type="entry name" value="E3 UBIQUITIN-PROTEIN LIGASE RNF213"/>
    <property type="match status" value="1"/>
</dbReference>
<dbReference type="Proteomes" id="UP000000305">
    <property type="component" value="Unassembled WGS sequence"/>
</dbReference>
<dbReference type="InterPro" id="IPR031248">
    <property type="entry name" value="RNF213"/>
</dbReference>
<protein>
    <submittedName>
        <fullName evidence="1">Uncharacterized protein</fullName>
    </submittedName>
</protein>